<dbReference type="PANTHER" id="PTHR13060">
    <property type="entry name" value="SGT1 PROTEIN HSGT1 SUPPRESSOR OF GCR2"/>
    <property type="match status" value="1"/>
</dbReference>
<dbReference type="PANTHER" id="PTHR13060:SF0">
    <property type="entry name" value="PROTEIN ECDYSONELESS HOMOLOG"/>
    <property type="match status" value="1"/>
</dbReference>
<protein>
    <recommendedName>
        <fullName evidence="4">Ecdysoneless</fullName>
    </recommendedName>
</protein>
<keyword evidence="3" id="KW-1185">Reference proteome</keyword>
<sequence length="537" mass="60410">MASHALNKKVIPEDSVCYKLFLQPSLPAKKLSRNVLECYRDEILGFLAPCLVGYIWQNERFRLHYGPPKGEVPAHLAGVTDFGDNIEDEWFIVFLLREVTRRFPELFAWMEDVDGQFLLIESANHLPRWLNPDSCDNRVFLRRGEVHIIPPSRAPGDTHPEPAPLKLQSALDILAQNGDKYLAGERVRQAIGIRVDCYPVKAQDNLHHAYCILPAVLASLLQRHPQLVAPAVQAFYLRDPVDLRACRTFSAFSPEPSVLTMVHRTYRVKKIEITHSDTWRNRMNRMHENEHFTPARDVMQLHVFLVPPWTPPSGRDTGGGDLDQTSLQCFIKILLDYWLNISPEGLDRLLQEAAGTSEAQAESEVPCKAQPVDYNLSEMVKGVKAFVKKVSSHDGAEMPCDDLEEEQDEYDLEVEDEYCETGESNEDEDDAEAGARSEDVDTAHSLRSLMYEMDVQLQGTTMGQSFSRKQNSSSSDEEDMEMKKEEDGENEQLTPIDIDLNLVQNLLASLGSQDGLAGPAANILHGMGITLPPATDT</sequence>
<dbReference type="OMA" id="WLVISAN"/>
<dbReference type="GeneTree" id="ENSGT00390000015361"/>
<accession>A0A8C4NAH9</accession>
<evidence type="ECO:0000313" key="3">
    <source>
        <dbReference type="Proteomes" id="UP000694388"/>
    </source>
</evidence>
<evidence type="ECO:0000256" key="1">
    <source>
        <dbReference type="SAM" id="MobiDB-lite"/>
    </source>
</evidence>
<organism evidence="2 3">
    <name type="scientific">Eptatretus burgeri</name>
    <name type="common">Inshore hagfish</name>
    <dbReference type="NCBI Taxonomy" id="7764"/>
    <lineage>
        <taxon>Eukaryota</taxon>
        <taxon>Metazoa</taxon>
        <taxon>Chordata</taxon>
        <taxon>Craniata</taxon>
        <taxon>Vertebrata</taxon>
        <taxon>Cyclostomata</taxon>
        <taxon>Myxini</taxon>
        <taxon>Myxiniformes</taxon>
        <taxon>Myxinidae</taxon>
        <taxon>Eptatretinae</taxon>
        <taxon>Eptatretus</taxon>
    </lineage>
</organism>
<evidence type="ECO:0008006" key="4">
    <source>
        <dbReference type="Google" id="ProtNLM"/>
    </source>
</evidence>
<dbReference type="InterPro" id="IPR010770">
    <property type="entry name" value="Ecd"/>
</dbReference>
<evidence type="ECO:0000313" key="2">
    <source>
        <dbReference type="Ensembl" id="ENSEBUP00000001435.1"/>
    </source>
</evidence>
<proteinExistence type="predicted"/>
<dbReference type="Proteomes" id="UP000694388">
    <property type="component" value="Unplaced"/>
</dbReference>
<dbReference type="Ensembl" id="ENSEBUT00000001763.1">
    <property type="protein sequence ID" value="ENSEBUP00000001435.1"/>
    <property type="gene ID" value="ENSEBUG00000001204.1"/>
</dbReference>
<dbReference type="AlphaFoldDB" id="A0A8C4NAH9"/>
<dbReference type="GO" id="GO:0005634">
    <property type="term" value="C:nucleus"/>
    <property type="evidence" value="ECO:0007669"/>
    <property type="project" value="TreeGrafter"/>
</dbReference>
<name>A0A8C4NAH9_EPTBU</name>
<feature type="region of interest" description="Disordered" evidence="1">
    <location>
        <begin position="460"/>
        <end position="491"/>
    </location>
</feature>
<dbReference type="Pfam" id="PF07093">
    <property type="entry name" value="SGT1"/>
    <property type="match status" value="2"/>
</dbReference>
<reference evidence="2" key="2">
    <citation type="submission" date="2025-09" db="UniProtKB">
        <authorList>
            <consortium name="Ensembl"/>
        </authorList>
    </citation>
    <scope>IDENTIFICATION</scope>
</reference>
<feature type="compositionally biased region" description="Acidic residues" evidence="1">
    <location>
        <begin position="418"/>
        <end position="432"/>
    </location>
</feature>
<feature type="region of interest" description="Disordered" evidence="1">
    <location>
        <begin position="418"/>
        <end position="440"/>
    </location>
</feature>
<feature type="compositionally biased region" description="Low complexity" evidence="1">
    <location>
        <begin position="465"/>
        <end position="474"/>
    </location>
</feature>
<reference evidence="2" key="1">
    <citation type="submission" date="2025-08" db="UniProtKB">
        <authorList>
            <consortium name="Ensembl"/>
        </authorList>
    </citation>
    <scope>IDENTIFICATION</scope>
</reference>